<reference evidence="11 12" key="1">
    <citation type="submission" date="2022-05" db="EMBL/GenBank/DDBJ databases">
        <authorList>
            <consortium name="Genoscope - CEA"/>
            <person name="William W."/>
        </authorList>
    </citation>
    <scope>NUCLEOTIDE SEQUENCE [LARGE SCALE GENOMIC DNA]</scope>
</reference>
<feature type="transmembrane region" description="Helical" evidence="9">
    <location>
        <begin position="86"/>
        <end position="105"/>
    </location>
</feature>
<dbReference type="InterPro" id="IPR044746">
    <property type="entry name" value="ABCC_6TM_D1"/>
</dbReference>
<evidence type="ECO:0000256" key="7">
    <source>
        <dbReference type="ARBA" id="ARBA00022989"/>
    </source>
</evidence>
<evidence type="ECO:0000256" key="5">
    <source>
        <dbReference type="ARBA" id="ARBA00022741"/>
    </source>
</evidence>
<keyword evidence="4 9" id="KW-0812">Transmembrane</keyword>
<organism evidence="11 12">
    <name type="scientific">Porites lobata</name>
    <dbReference type="NCBI Taxonomy" id="104759"/>
    <lineage>
        <taxon>Eukaryota</taxon>
        <taxon>Metazoa</taxon>
        <taxon>Cnidaria</taxon>
        <taxon>Anthozoa</taxon>
        <taxon>Hexacorallia</taxon>
        <taxon>Scleractinia</taxon>
        <taxon>Fungiina</taxon>
        <taxon>Poritidae</taxon>
        <taxon>Porites</taxon>
    </lineage>
</organism>
<dbReference type="Pfam" id="PF00005">
    <property type="entry name" value="ABC_tran"/>
    <property type="match status" value="1"/>
</dbReference>
<dbReference type="InterPro" id="IPR036640">
    <property type="entry name" value="ABC1_TM_sf"/>
</dbReference>
<comment type="similarity">
    <text evidence="2">Belongs to the ABC transporter superfamily. ABCC family. Conjugate transporter (TC 3.A.1.208) subfamily.</text>
</comment>
<dbReference type="PANTHER" id="PTHR24223">
    <property type="entry name" value="ATP-BINDING CASSETTE SUB-FAMILY C"/>
    <property type="match status" value="1"/>
</dbReference>
<gene>
    <name evidence="11" type="ORF">PLOB_00038549</name>
</gene>
<dbReference type="InterPro" id="IPR003439">
    <property type="entry name" value="ABC_transporter-like_ATP-bd"/>
</dbReference>
<feature type="transmembrane region" description="Helical" evidence="9">
    <location>
        <begin position="355"/>
        <end position="374"/>
    </location>
</feature>
<dbReference type="CDD" id="cd18579">
    <property type="entry name" value="ABC_6TM_ABCC_D1"/>
    <property type="match status" value="1"/>
</dbReference>
<dbReference type="Gene3D" id="3.40.50.300">
    <property type="entry name" value="P-loop containing nucleotide triphosphate hydrolases"/>
    <property type="match status" value="1"/>
</dbReference>
<evidence type="ECO:0000256" key="8">
    <source>
        <dbReference type="ARBA" id="ARBA00023136"/>
    </source>
</evidence>
<comment type="subcellular location">
    <subcellularLocation>
        <location evidence="1">Membrane</location>
        <topology evidence="1">Multi-pass membrane protein</topology>
    </subcellularLocation>
</comment>
<evidence type="ECO:0000313" key="12">
    <source>
        <dbReference type="Proteomes" id="UP001159405"/>
    </source>
</evidence>
<sequence>MTRDGYKKVPDEHHTEKVSCLSFMFFHWMNNVLKTGNERPIEQSDFLPLSEENTSSFLIEHLQKEWIKEKAKCKGKKKRPKLWKSVLKLLPLKEVLILTVNYALYSLSRLLEPLLLGLFMVSLMSPELHSVYLLYGCALGMGINALIGSLAMHHFDYRGEVWGLRFSSALKGLIYLKTLVLTKSALLKFSTGHVIDLISNDVQRLVEGAFKLLFSIVFTFFEVAVVTFWLVYFIGWQGLQSLMGVIFLACLSPYYALLSAAGSELRLRTAGISDQRLSWMNQVVSGIRAIKTNAWEKEYRDSIKSTRSREISIIRKKSIILTSLAALDMASVPMAALVSVIAMVLTGKHLTPVNVFMLISFIYVSRVTCSILLASGLQDTYDAYVSLNRIEYFLLLQDPPTGAAPALQFANPTRNMEGENEEDGIDEHKTRDTMDTLTVSRLSYEQSTRKDEFILQDIEFKAASGSLTVITGPVGSGKSTLLSAIAGEVPDKQGNVICRGALVYAPQIAWVFSGTIRENVLFGEPYNESKYKRVIEACALTEDIHQFPDCDETMVGERGELLSGGQRARVSLARAVYADVDLTCSMTP</sequence>
<dbReference type="InterPro" id="IPR011527">
    <property type="entry name" value="ABC1_TM_dom"/>
</dbReference>
<protein>
    <recommendedName>
        <fullName evidence="10">ABC transmembrane type-1 domain-containing protein</fullName>
    </recommendedName>
</protein>
<dbReference type="InterPro" id="IPR017871">
    <property type="entry name" value="ABC_transporter-like_CS"/>
</dbReference>
<dbReference type="Pfam" id="PF00664">
    <property type="entry name" value="ABC_membrane"/>
    <property type="match status" value="1"/>
</dbReference>
<evidence type="ECO:0000256" key="4">
    <source>
        <dbReference type="ARBA" id="ARBA00022692"/>
    </source>
</evidence>
<evidence type="ECO:0000313" key="11">
    <source>
        <dbReference type="EMBL" id="CAH3187923.1"/>
    </source>
</evidence>
<keyword evidence="12" id="KW-1185">Reference proteome</keyword>
<evidence type="ECO:0000256" key="3">
    <source>
        <dbReference type="ARBA" id="ARBA00022448"/>
    </source>
</evidence>
<evidence type="ECO:0000256" key="1">
    <source>
        <dbReference type="ARBA" id="ARBA00004141"/>
    </source>
</evidence>
<proteinExistence type="inferred from homology"/>
<dbReference type="InterPro" id="IPR050173">
    <property type="entry name" value="ABC_transporter_C-like"/>
</dbReference>
<keyword evidence="7 9" id="KW-1133">Transmembrane helix</keyword>
<dbReference type="SUPFAM" id="SSF52540">
    <property type="entry name" value="P-loop containing nucleoside triphosphate hydrolases"/>
    <property type="match status" value="1"/>
</dbReference>
<dbReference type="PANTHER" id="PTHR24223:SF456">
    <property type="entry name" value="MULTIDRUG RESISTANCE-ASSOCIATED PROTEIN LETHAL(2)03659"/>
    <property type="match status" value="1"/>
</dbReference>
<keyword evidence="8 9" id="KW-0472">Membrane</keyword>
<keyword evidence="5" id="KW-0547">Nucleotide-binding</keyword>
<dbReference type="EMBL" id="CALNXK010000578">
    <property type="protein sequence ID" value="CAH3187923.1"/>
    <property type="molecule type" value="Genomic_DNA"/>
</dbReference>
<dbReference type="InterPro" id="IPR027417">
    <property type="entry name" value="P-loop_NTPase"/>
</dbReference>
<evidence type="ECO:0000256" key="2">
    <source>
        <dbReference type="ARBA" id="ARBA00009726"/>
    </source>
</evidence>
<feature type="transmembrane region" description="Helical" evidence="9">
    <location>
        <begin position="319"/>
        <end position="343"/>
    </location>
</feature>
<dbReference type="PROSITE" id="PS50929">
    <property type="entry name" value="ABC_TM1F"/>
    <property type="match status" value="1"/>
</dbReference>
<evidence type="ECO:0000256" key="9">
    <source>
        <dbReference type="SAM" id="Phobius"/>
    </source>
</evidence>
<evidence type="ECO:0000256" key="6">
    <source>
        <dbReference type="ARBA" id="ARBA00022840"/>
    </source>
</evidence>
<dbReference type="PROSITE" id="PS00211">
    <property type="entry name" value="ABC_TRANSPORTER_1"/>
    <property type="match status" value="1"/>
</dbReference>
<dbReference type="Proteomes" id="UP001159405">
    <property type="component" value="Unassembled WGS sequence"/>
</dbReference>
<dbReference type="SUPFAM" id="SSF90123">
    <property type="entry name" value="ABC transporter transmembrane region"/>
    <property type="match status" value="1"/>
</dbReference>
<name>A0ABN8SDU6_9CNID</name>
<evidence type="ECO:0000259" key="10">
    <source>
        <dbReference type="PROSITE" id="PS50929"/>
    </source>
</evidence>
<keyword evidence="6" id="KW-0067">ATP-binding</keyword>
<dbReference type="Gene3D" id="1.20.1560.10">
    <property type="entry name" value="ABC transporter type 1, transmembrane domain"/>
    <property type="match status" value="1"/>
</dbReference>
<keyword evidence="3" id="KW-0813">Transport</keyword>
<feature type="transmembrane region" description="Helical" evidence="9">
    <location>
        <begin position="212"/>
        <end position="235"/>
    </location>
</feature>
<feature type="transmembrane region" description="Helical" evidence="9">
    <location>
        <begin position="241"/>
        <end position="258"/>
    </location>
</feature>
<feature type="domain" description="ABC transmembrane type-1" evidence="10">
    <location>
        <begin position="103"/>
        <end position="362"/>
    </location>
</feature>
<accession>A0ABN8SDU6</accession>
<feature type="transmembrane region" description="Helical" evidence="9">
    <location>
        <begin position="132"/>
        <end position="152"/>
    </location>
</feature>
<comment type="caution">
    <text evidence="11">The sequence shown here is derived from an EMBL/GenBank/DDBJ whole genome shotgun (WGS) entry which is preliminary data.</text>
</comment>